<protein>
    <submittedName>
        <fullName evidence="2">Uncharacterized protein</fullName>
    </submittedName>
</protein>
<evidence type="ECO:0000256" key="1">
    <source>
        <dbReference type="SAM" id="Coils"/>
    </source>
</evidence>
<reference evidence="2 3" key="1">
    <citation type="submission" date="2019-06" db="EMBL/GenBank/DDBJ databases">
        <title>YIM 131921 draft genome.</title>
        <authorList>
            <person name="Jiang L."/>
        </authorList>
    </citation>
    <scope>NUCLEOTIDE SEQUENCE [LARGE SCALE GENOMIC DNA]</scope>
    <source>
        <strain evidence="2 3">YIM 131921</strain>
    </source>
</reference>
<organism evidence="2 3">
    <name type="scientific">Rubellimicrobium rubrum</name>
    <dbReference type="NCBI Taxonomy" id="2585369"/>
    <lineage>
        <taxon>Bacteria</taxon>
        <taxon>Pseudomonadati</taxon>
        <taxon>Pseudomonadota</taxon>
        <taxon>Alphaproteobacteria</taxon>
        <taxon>Rhodobacterales</taxon>
        <taxon>Roseobacteraceae</taxon>
        <taxon>Rubellimicrobium</taxon>
    </lineage>
</organism>
<feature type="coiled-coil region" evidence="1">
    <location>
        <begin position="14"/>
        <end position="41"/>
    </location>
</feature>
<evidence type="ECO:0000313" key="3">
    <source>
        <dbReference type="Proteomes" id="UP000305887"/>
    </source>
</evidence>
<accession>A0A5C4MVQ9</accession>
<name>A0A5C4MVQ9_9RHOB</name>
<dbReference type="OrthoDB" id="7874857at2"/>
<keyword evidence="1" id="KW-0175">Coiled coil</keyword>
<dbReference type="AlphaFoldDB" id="A0A5C4MVQ9"/>
<dbReference type="RefSeq" id="WP_139077678.1">
    <property type="nucleotide sequence ID" value="NZ_VDFU01000017.1"/>
</dbReference>
<keyword evidence="3" id="KW-1185">Reference proteome</keyword>
<proteinExistence type="predicted"/>
<dbReference type="Proteomes" id="UP000305887">
    <property type="component" value="Unassembled WGS sequence"/>
</dbReference>
<sequence>MTAQRDRLLYMLMLRQLETSSRELRAACSRLEESLEAASDRAPQTVILDWLQSELMALHHAGDDTDVGAQLLNAAVSFSNSIKD</sequence>
<dbReference type="EMBL" id="VDFU01000017">
    <property type="protein sequence ID" value="TNC48458.1"/>
    <property type="molecule type" value="Genomic_DNA"/>
</dbReference>
<comment type="caution">
    <text evidence="2">The sequence shown here is derived from an EMBL/GenBank/DDBJ whole genome shotgun (WGS) entry which is preliminary data.</text>
</comment>
<evidence type="ECO:0000313" key="2">
    <source>
        <dbReference type="EMBL" id="TNC48458.1"/>
    </source>
</evidence>
<gene>
    <name evidence="2" type="ORF">FHG66_13985</name>
</gene>